<dbReference type="Pfam" id="PF14223">
    <property type="entry name" value="Retrotran_gag_2"/>
    <property type="match status" value="1"/>
</dbReference>
<evidence type="ECO:0000259" key="1">
    <source>
        <dbReference type="Pfam" id="PF22936"/>
    </source>
</evidence>
<accession>A0A6A5K238</accession>
<evidence type="ECO:0000313" key="3">
    <source>
        <dbReference type="Proteomes" id="UP000800040"/>
    </source>
</evidence>
<dbReference type="Pfam" id="PF22936">
    <property type="entry name" value="Pol_BBD"/>
    <property type="match status" value="1"/>
</dbReference>
<dbReference type="Proteomes" id="UP000800040">
    <property type="component" value="Unassembled WGS sequence"/>
</dbReference>
<proteinExistence type="predicted"/>
<dbReference type="EMBL" id="ML975382">
    <property type="protein sequence ID" value="KAF1830851.1"/>
    <property type="molecule type" value="Genomic_DNA"/>
</dbReference>
<gene>
    <name evidence="2" type="ORF">BDW02DRAFT_506637</name>
</gene>
<reference evidence="2" key="1">
    <citation type="submission" date="2020-01" db="EMBL/GenBank/DDBJ databases">
        <authorList>
            <consortium name="DOE Joint Genome Institute"/>
            <person name="Haridas S."/>
            <person name="Albert R."/>
            <person name="Binder M."/>
            <person name="Bloem J."/>
            <person name="Labutti K."/>
            <person name="Salamov A."/>
            <person name="Andreopoulos B."/>
            <person name="Baker S.E."/>
            <person name="Barry K."/>
            <person name="Bills G."/>
            <person name="Bluhm B.H."/>
            <person name="Cannon C."/>
            <person name="Castanera R."/>
            <person name="Culley D.E."/>
            <person name="Daum C."/>
            <person name="Ezra D."/>
            <person name="Gonzalez J.B."/>
            <person name="Henrissat B."/>
            <person name="Kuo A."/>
            <person name="Liang C."/>
            <person name="Lipzen A."/>
            <person name="Lutzoni F."/>
            <person name="Magnuson J."/>
            <person name="Mondo S."/>
            <person name="Nolan M."/>
            <person name="Ohm R."/>
            <person name="Pangilinan J."/>
            <person name="Park H.-J."/>
            <person name="Ramirez L."/>
            <person name="Alfaro M."/>
            <person name="Sun H."/>
            <person name="Tritt A."/>
            <person name="Yoshinaga Y."/>
            <person name="Zwiers L.-H."/>
            <person name="Turgeon B.G."/>
            <person name="Goodwin S.B."/>
            <person name="Spatafora J.W."/>
            <person name="Crous P.W."/>
            <person name="Grigoriev I.V."/>
        </authorList>
    </citation>
    <scope>NUCLEOTIDE SEQUENCE</scope>
    <source>
        <strain evidence="2">P77</strain>
    </source>
</reference>
<dbReference type="InterPro" id="IPR054722">
    <property type="entry name" value="PolX-like_BBD"/>
</dbReference>
<name>A0A6A5K238_9PLEO</name>
<dbReference type="AlphaFoldDB" id="A0A6A5K238"/>
<sequence length="441" mass="48651">MTTNNNQASSTTSKTTVSVTLRADGKNWKDWIKQLTNYAAAEGAFRVLDGAACPDFDDSAKKYKQMDLLSPVLSDGMTREQVHAAWSTAEDTNKLLRPFNDDLRRRKEDDQRAHDQWVSRDARLQNTILSSIVSSLVPQVRNCTTASDMHKVLKELNNSTDYANAAAAWTAFIDLRADSCKSVREYIGKLRENINDLAVVGIHIAWKKPQTTGEPVKTFTTVSKEKEEKRVLQRLGQQKPNNNKSQSTPATAAVTATLPTRTTNLPTTPWTPRQPKILCTHCEKEHIGGIAGCWKLYPNLIPENMRQQRAASAKANISLTDASAKGNNADNSFTGIFTTISPTLIAKAVNNANYKKRYCYNTAANCHVFNDQTKFITYIPIQGNDVKGSTGSTVAVGEGTVCLRIVKSDGTTHNIHLAHVLHCPDFATNVISQAPFKRKGA</sequence>
<dbReference type="OrthoDB" id="3791493at2759"/>
<evidence type="ECO:0000313" key="2">
    <source>
        <dbReference type="EMBL" id="KAF1830851.1"/>
    </source>
</evidence>
<keyword evidence="3" id="KW-1185">Reference proteome</keyword>
<feature type="domain" description="Retrovirus-related Pol polyprotein from transposon TNT 1-94-like beta-barrel" evidence="1">
    <location>
        <begin position="361"/>
        <end position="440"/>
    </location>
</feature>
<organism evidence="2 3">
    <name type="scientific">Decorospora gaudefroyi</name>
    <dbReference type="NCBI Taxonomy" id="184978"/>
    <lineage>
        <taxon>Eukaryota</taxon>
        <taxon>Fungi</taxon>
        <taxon>Dikarya</taxon>
        <taxon>Ascomycota</taxon>
        <taxon>Pezizomycotina</taxon>
        <taxon>Dothideomycetes</taxon>
        <taxon>Pleosporomycetidae</taxon>
        <taxon>Pleosporales</taxon>
        <taxon>Pleosporineae</taxon>
        <taxon>Pleosporaceae</taxon>
        <taxon>Decorospora</taxon>
    </lineage>
</organism>
<protein>
    <recommendedName>
        <fullName evidence="1">Retrovirus-related Pol polyprotein from transposon TNT 1-94-like beta-barrel domain-containing protein</fullName>
    </recommendedName>
</protein>